<feature type="domain" description="Cyanovirin-N" evidence="2">
    <location>
        <begin position="37"/>
        <end position="136"/>
    </location>
</feature>
<dbReference type="OrthoDB" id="4672515at2759"/>
<name>A0A6A6IZ43_9PLEO</name>
<evidence type="ECO:0000259" key="2">
    <source>
        <dbReference type="SMART" id="SM01111"/>
    </source>
</evidence>
<keyword evidence="4" id="KW-1185">Reference proteome</keyword>
<accession>A0A6A6IZ43</accession>
<dbReference type="Gene3D" id="2.30.60.10">
    <property type="entry name" value="Cyanovirin-N"/>
    <property type="match status" value="1"/>
</dbReference>
<reference evidence="3" key="1">
    <citation type="journal article" date="2020" name="Stud. Mycol.">
        <title>101 Dothideomycetes genomes: a test case for predicting lifestyles and emergence of pathogens.</title>
        <authorList>
            <person name="Haridas S."/>
            <person name="Albert R."/>
            <person name="Binder M."/>
            <person name="Bloem J."/>
            <person name="Labutti K."/>
            <person name="Salamov A."/>
            <person name="Andreopoulos B."/>
            <person name="Baker S."/>
            <person name="Barry K."/>
            <person name="Bills G."/>
            <person name="Bluhm B."/>
            <person name="Cannon C."/>
            <person name="Castanera R."/>
            <person name="Culley D."/>
            <person name="Daum C."/>
            <person name="Ezra D."/>
            <person name="Gonzalez J."/>
            <person name="Henrissat B."/>
            <person name="Kuo A."/>
            <person name="Liang C."/>
            <person name="Lipzen A."/>
            <person name="Lutzoni F."/>
            <person name="Magnuson J."/>
            <person name="Mondo S."/>
            <person name="Nolan M."/>
            <person name="Ohm R."/>
            <person name="Pangilinan J."/>
            <person name="Park H.-J."/>
            <person name="Ramirez L."/>
            <person name="Alfaro M."/>
            <person name="Sun H."/>
            <person name="Tritt A."/>
            <person name="Yoshinaga Y."/>
            <person name="Zwiers L.-H."/>
            <person name="Turgeon B."/>
            <person name="Goodwin S."/>
            <person name="Spatafora J."/>
            <person name="Crous P."/>
            <person name="Grigoriev I."/>
        </authorList>
    </citation>
    <scope>NUCLEOTIDE SEQUENCE</scope>
    <source>
        <strain evidence="3">CBS 122368</strain>
    </source>
</reference>
<feature type="signal peptide" evidence="1">
    <location>
        <begin position="1"/>
        <end position="19"/>
    </location>
</feature>
<dbReference type="InterPro" id="IPR036673">
    <property type="entry name" value="Cyanovirin-N_sf"/>
</dbReference>
<dbReference type="AlphaFoldDB" id="A0A6A6IZ43"/>
<dbReference type="Proteomes" id="UP000800094">
    <property type="component" value="Unassembled WGS sequence"/>
</dbReference>
<gene>
    <name evidence="3" type="ORF">BU26DRAFT_600732</name>
</gene>
<proteinExistence type="predicted"/>
<dbReference type="RefSeq" id="XP_033690186.1">
    <property type="nucleotide sequence ID" value="XM_033835194.1"/>
</dbReference>
<dbReference type="EMBL" id="ML987190">
    <property type="protein sequence ID" value="KAF2255182.1"/>
    <property type="molecule type" value="Genomic_DNA"/>
</dbReference>
<dbReference type="SMART" id="SM01111">
    <property type="entry name" value="CVNH"/>
    <property type="match status" value="1"/>
</dbReference>
<dbReference type="Pfam" id="PF08881">
    <property type="entry name" value="CVNH"/>
    <property type="match status" value="1"/>
</dbReference>
<sequence>MKRLSALASLGACFSFSTAAPARTSRAPSAIQPIPIAPHCTNAHITQNWIVADCPTGPDSDDTIESAVYLPNKITNDDGVLKWKADGNYMQTCSDCKLANGGASLNCQCRPNYGQRKDTTIDLNEHISVYAGHLLSNLNGAPSVPSQPSTFPVPSDLSFGFGGNATCPDNSSTTPGFDWCKQVAHTCTTSNARTDTSDVSFRMYGPLGCYVPVVYMPYHFQFEVIKLVGEGAWEMVGYADEQCTTPVGTISSEDMGVCTSFQPRVRAISVRPAFNGDPN</sequence>
<protein>
    <submittedName>
        <fullName evidence="3">Cyanovirin-N</fullName>
    </submittedName>
</protein>
<evidence type="ECO:0000313" key="4">
    <source>
        <dbReference type="Proteomes" id="UP000800094"/>
    </source>
</evidence>
<dbReference type="InterPro" id="IPR011058">
    <property type="entry name" value="Cyanovirin-N"/>
</dbReference>
<dbReference type="GeneID" id="54588524"/>
<keyword evidence="1" id="KW-0732">Signal</keyword>
<evidence type="ECO:0000313" key="3">
    <source>
        <dbReference type="EMBL" id="KAF2255182.1"/>
    </source>
</evidence>
<feature type="chain" id="PRO_5025618107" evidence="1">
    <location>
        <begin position="20"/>
        <end position="279"/>
    </location>
</feature>
<evidence type="ECO:0000256" key="1">
    <source>
        <dbReference type="SAM" id="SignalP"/>
    </source>
</evidence>
<organism evidence="3 4">
    <name type="scientific">Trematosphaeria pertusa</name>
    <dbReference type="NCBI Taxonomy" id="390896"/>
    <lineage>
        <taxon>Eukaryota</taxon>
        <taxon>Fungi</taxon>
        <taxon>Dikarya</taxon>
        <taxon>Ascomycota</taxon>
        <taxon>Pezizomycotina</taxon>
        <taxon>Dothideomycetes</taxon>
        <taxon>Pleosporomycetidae</taxon>
        <taxon>Pleosporales</taxon>
        <taxon>Massarineae</taxon>
        <taxon>Trematosphaeriaceae</taxon>
        <taxon>Trematosphaeria</taxon>
    </lineage>
</organism>
<dbReference type="SUPFAM" id="SSF51322">
    <property type="entry name" value="Cyanovirin-N"/>
    <property type="match status" value="1"/>
</dbReference>